<name>A0A317VDU4_9EURO</name>
<dbReference type="STRING" id="1450535.A0A317VDU4"/>
<evidence type="ECO:0000313" key="2">
    <source>
        <dbReference type="Proteomes" id="UP000246702"/>
    </source>
</evidence>
<comment type="caution">
    <text evidence="1">The sequence shown here is derived from an EMBL/GenBank/DDBJ whole genome shotgun (WGS) entry which is preliminary data.</text>
</comment>
<dbReference type="Pfam" id="PF13095">
    <property type="entry name" value="FTA2"/>
    <property type="match status" value="1"/>
</dbReference>
<dbReference type="Proteomes" id="UP000246702">
    <property type="component" value="Unassembled WGS sequence"/>
</dbReference>
<organism evidence="1 2">
    <name type="scientific">Aspergillus sclerotioniger CBS 115572</name>
    <dbReference type="NCBI Taxonomy" id="1450535"/>
    <lineage>
        <taxon>Eukaryota</taxon>
        <taxon>Fungi</taxon>
        <taxon>Dikarya</taxon>
        <taxon>Ascomycota</taxon>
        <taxon>Pezizomycotina</taxon>
        <taxon>Eurotiomycetes</taxon>
        <taxon>Eurotiomycetidae</taxon>
        <taxon>Eurotiales</taxon>
        <taxon>Aspergillaceae</taxon>
        <taxon>Aspergillus</taxon>
        <taxon>Aspergillus subgen. Circumdati</taxon>
    </lineage>
</organism>
<reference evidence="1 2" key="1">
    <citation type="submission" date="2016-12" db="EMBL/GenBank/DDBJ databases">
        <title>The genomes of Aspergillus section Nigri reveals drivers in fungal speciation.</title>
        <authorList>
            <consortium name="DOE Joint Genome Institute"/>
            <person name="Vesth T.C."/>
            <person name="Nybo J."/>
            <person name="Theobald S."/>
            <person name="Brandl J."/>
            <person name="Frisvad J.C."/>
            <person name="Nielsen K.F."/>
            <person name="Lyhne E.K."/>
            <person name="Kogle M.E."/>
            <person name="Kuo A."/>
            <person name="Riley R."/>
            <person name="Clum A."/>
            <person name="Nolan M."/>
            <person name="Lipzen A."/>
            <person name="Salamov A."/>
            <person name="Henrissat B."/>
            <person name="Wiebenga A."/>
            <person name="De Vries R.P."/>
            <person name="Grigoriev I.V."/>
            <person name="Mortensen U.H."/>
            <person name="Andersen M.R."/>
            <person name="Baker S.E."/>
        </authorList>
    </citation>
    <scope>NUCLEOTIDE SEQUENCE [LARGE SCALE GENOMIC DNA]</scope>
    <source>
        <strain evidence="1 2">CBS 115572</strain>
    </source>
</reference>
<protein>
    <submittedName>
        <fullName evidence="1">Uncharacterized protein</fullName>
    </submittedName>
</protein>
<gene>
    <name evidence="1" type="ORF">BO94DRAFT_436105</name>
</gene>
<dbReference type="EMBL" id="MSFK01000033">
    <property type="protein sequence ID" value="PWY72466.1"/>
    <property type="molecule type" value="Genomic_DNA"/>
</dbReference>
<feature type="non-terminal residue" evidence="1">
    <location>
        <position position="1"/>
    </location>
</feature>
<sequence>LLKRFAHPEAKISQPEHIGIGEDAITFKFKHGETDLCLKVFKPWKYPHSYPSINPTVEKLIGPFSRECRAFARLCDMGLNGTWAVRCHGWIYLSDSQMASLRKVYPQLESYDPYYTGSRWAIVKDFLSAPPTKADLVKIREGFDIAKQARILPHDLEMDNYKGSVLMDLGCSTTYPFVRGYASTFEFDHFFDNCIPYIGEDW</sequence>
<dbReference type="AlphaFoldDB" id="A0A317VDU4"/>
<keyword evidence="2" id="KW-1185">Reference proteome</keyword>
<dbReference type="InterPro" id="IPR025213">
    <property type="entry name" value="Sim4_Fta2"/>
</dbReference>
<dbReference type="GeneID" id="37109636"/>
<accession>A0A317VDU4</accession>
<dbReference type="OrthoDB" id="3432781at2759"/>
<feature type="non-terminal residue" evidence="1">
    <location>
        <position position="202"/>
    </location>
</feature>
<dbReference type="RefSeq" id="XP_025463240.1">
    <property type="nucleotide sequence ID" value="XM_025607493.1"/>
</dbReference>
<proteinExistence type="predicted"/>
<evidence type="ECO:0000313" key="1">
    <source>
        <dbReference type="EMBL" id="PWY72466.1"/>
    </source>
</evidence>